<dbReference type="Proteomes" id="UP000199405">
    <property type="component" value="Unassembled WGS sequence"/>
</dbReference>
<keyword evidence="2" id="KW-1185">Reference proteome</keyword>
<evidence type="ECO:0000313" key="2">
    <source>
        <dbReference type="Proteomes" id="UP000199405"/>
    </source>
</evidence>
<accession>A0ABY0KQT0</accession>
<proteinExistence type="predicted"/>
<comment type="caution">
    <text evidence="1">The sequence shown here is derived from an EMBL/GenBank/DDBJ whole genome shotgun (WGS) entry which is preliminary data.</text>
</comment>
<organism evidence="1 2">
    <name type="scientific">Micromonospora tulbaghiae</name>
    <dbReference type="NCBI Taxonomy" id="479978"/>
    <lineage>
        <taxon>Bacteria</taxon>
        <taxon>Bacillati</taxon>
        <taxon>Actinomycetota</taxon>
        <taxon>Actinomycetes</taxon>
        <taxon>Micromonosporales</taxon>
        <taxon>Micromonosporaceae</taxon>
        <taxon>Micromonospora</taxon>
    </lineage>
</organism>
<evidence type="ECO:0000313" key="1">
    <source>
        <dbReference type="EMBL" id="SCF01273.1"/>
    </source>
</evidence>
<reference evidence="1 2" key="1">
    <citation type="submission" date="2016-06" db="EMBL/GenBank/DDBJ databases">
        <authorList>
            <person name="Varghese N."/>
            <person name="Submissions Spin"/>
        </authorList>
    </citation>
    <scope>NUCLEOTIDE SEQUENCE [LARGE SCALE GENOMIC DNA]</scope>
    <source>
        <strain evidence="1 2">DSM 45142</strain>
    </source>
</reference>
<sequence>MGPALLLFFYAPVPTVKRGATGSIARAGIRRTNREALGSGEMPDPSAVDLFQR</sequence>
<name>A0ABY0KQT0_9ACTN</name>
<dbReference type="EMBL" id="FMCQ01000007">
    <property type="protein sequence ID" value="SCF01273.1"/>
    <property type="molecule type" value="Genomic_DNA"/>
</dbReference>
<gene>
    <name evidence="1" type="ORF">GA0070562_5123</name>
</gene>
<protein>
    <submittedName>
        <fullName evidence="1">Uncharacterized protein</fullName>
    </submittedName>
</protein>